<feature type="compositionally biased region" description="Basic and acidic residues" evidence="1">
    <location>
        <begin position="360"/>
        <end position="375"/>
    </location>
</feature>
<evidence type="ECO:0000256" key="1">
    <source>
        <dbReference type="SAM" id="MobiDB-lite"/>
    </source>
</evidence>
<keyword evidence="3" id="KW-1185">Reference proteome</keyword>
<dbReference type="AlphaFoldDB" id="A0AAW0QLK0"/>
<feature type="compositionally biased region" description="Polar residues" evidence="1">
    <location>
        <begin position="135"/>
        <end position="152"/>
    </location>
</feature>
<name>A0AAW0QLK0_9PEZI</name>
<feature type="region of interest" description="Disordered" evidence="1">
    <location>
        <begin position="135"/>
        <end position="195"/>
    </location>
</feature>
<reference evidence="2 3" key="1">
    <citation type="submission" date="2023-01" db="EMBL/GenBank/DDBJ databases">
        <title>Analysis of 21 Apiospora genomes using comparative genomics revels a genus with tremendous synthesis potential of carbohydrate active enzymes and secondary metabolites.</title>
        <authorList>
            <person name="Sorensen T."/>
        </authorList>
    </citation>
    <scope>NUCLEOTIDE SEQUENCE [LARGE SCALE GENOMIC DNA]</scope>
    <source>
        <strain evidence="2 3">CBS 117206</strain>
    </source>
</reference>
<feature type="region of interest" description="Disordered" evidence="1">
    <location>
        <begin position="229"/>
        <end position="375"/>
    </location>
</feature>
<gene>
    <name evidence="2" type="ORF">PG999_008792</name>
</gene>
<dbReference type="Proteomes" id="UP001392437">
    <property type="component" value="Unassembled WGS sequence"/>
</dbReference>
<feature type="compositionally biased region" description="Basic residues" evidence="1">
    <location>
        <begin position="329"/>
        <end position="347"/>
    </location>
</feature>
<organism evidence="2 3">
    <name type="scientific">Apiospora kogelbergensis</name>
    <dbReference type="NCBI Taxonomy" id="1337665"/>
    <lineage>
        <taxon>Eukaryota</taxon>
        <taxon>Fungi</taxon>
        <taxon>Dikarya</taxon>
        <taxon>Ascomycota</taxon>
        <taxon>Pezizomycotina</taxon>
        <taxon>Sordariomycetes</taxon>
        <taxon>Xylariomycetidae</taxon>
        <taxon>Amphisphaeriales</taxon>
        <taxon>Apiosporaceae</taxon>
        <taxon>Apiospora</taxon>
    </lineage>
</organism>
<proteinExistence type="predicted"/>
<evidence type="ECO:0000313" key="3">
    <source>
        <dbReference type="Proteomes" id="UP001392437"/>
    </source>
</evidence>
<comment type="caution">
    <text evidence="2">The sequence shown here is derived from an EMBL/GenBank/DDBJ whole genome shotgun (WGS) entry which is preliminary data.</text>
</comment>
<feature type="compositionally biased region" description="Basic and acidic residues" evidence="1">
    <location>
        <begin position="264"/>
        <end position="293"/>
    </location>
</feature>
<sequence>MDPGQSSEALASMSIDQTSLAQLEGKIDAHIRLNGHGQQVLDKYLEWLHQQVVKDIFEREDSLIYTWIQSLRNRGIEDDIIHSSFKGWQNTADQEDPSSRRRYLMAEDEICRILNDNGVPQLDSHIDSLQSRLIGTNSRSKPTLGASRSPSPGNWRRVRGYKRKRTGANDMPVVNNRRASPSHSPDCPTNLDPSYDTPPAPDYRCDFCGKVGVHLGTLCPNNNKKWSLNTKRKEHATKPLARQFGNRNDRRERSPMWPSLPIRQHSDNYRPRGSSRARDEIADSYRPRYRERSVSPLSDISSLHCVRGRSTTPVPLTRPSPSREPLPVKKTKRSKKKGSKTKSRKNSTRVTDNYPPNKNNHYDYRSRSPEDTEGRLSYDDEDLFIQNTQAMSFGVDDTYSSNMSNSLSRGDVPMVGPVTPSFDQVPNRPAATEAYDFLHTLGAQMVKEDNTEAVCKSEIDDMLDEVVDAIGSLDSTLTVDQDGNQCRLLTSPPYSEAVINLFPGSTAPIVHAHPRRVTATEMMGCLDGMG</sequence>
<dbReference type="EMBL" id="JAQQWP010000008">
    <property type="protein sequence ID" value="KAK8105433.1"/>
    <property type="molecule type" value="Genomic_DNA"/>
</dbReference>
<evidence type="ECO:0000313" key="2">
    <source>
        <dbReference type="EMBL" id="KAK8105433.1"/>
    </source>
</evidence>
<feature type="compositionally biased region" description="Polar residues" evidence="1">
    <location>
        <begin position="350"/>
        <end position="359"/>
    </location>
</feature>
<protein>
    <submittedName>
        <fullName evidence="2">Uncharacterized protein</fullName>
    </submittedName>
</protein>
<feature type="compositionally biased region" description="Basic residues" evidence="1">
    <location>
        <begin position="156"/>
        <end position="166"/>
    </location>
</feature>
<accession>A0AAW0QLK0</accession>